<dbReference type="OrthoDB" id="1705901at2"/>
<protein>
    <submittedName>
        <fullName evidence="1">EcsC protein family protein</fullName>
    </submittedName>
</protein>
<dbReference type="PANTHER" id="PTHR41260">
    <property type="entry name" value="PROTEIN ECSC"/>
    <property type="match status" value="1"/>
</dbReference>
<organism evidence="1 2">
    <name type="scientific">Alteribacillus bidgolensis</name>
    <dbReference type="NCBI Taxonomy" id="930129"/>
    <lineage>
        <taxon>Bacteria</taxon>
        <taxon>Bacillati</taxon>
        <taxon>Bacillota</taxon>
        <taxon>Bacilli</taxon>
        <taxon>Bacillales</taxon>
        <taxon>Bacillaceae</taxon>
        <taxon>Alteribacillus</taxon>
    </lineage>
</organism>
<evidence type="ECO:0000313" key="1">
    <source>
        <dbReference type="EMBL" id="SDI75061.1"/>
    </source>
</evidence>
<evidence type="ECO:0000313" key="2">
    <source>
        <dbReference type="Proteomes" id="UP000199017"/>
    </source>
</evidence>
<dbReference type="Proteomes" id="UP000199017">
    <property type="component" value="Unassembled WGS sequence"/>
</dbReference>
<dbReference type="Pfam" id="PF12787">
    <property type="entry name" value="EcsC"/>
    <property type="match status" value="1"/>
</dbReference>
<accession>A0A1G8N440</accession>
<proteinExistence type="predicted"/>
<name>A0A1G8N440_9BACI</name>
<dbReference type="PANTHER" id="PTHR41260:SF1">
    <property type="entry name" value="PROTEIN ECSC"/>
    <property type="match status" value="1"/>
</dbReference>
<reference evidence="1 2" key="1">
    <citation type="submission" date="2016-10" db="EMBL/GenBank/DDBJ databases">
        <authorList>
            <person name="de Groot N.N."/>
        </authorList>
    </citation>
    <scope>NUCLEOTIDE SEQUENCE [LARGE SCALE GENOMIC DNA]</scope>
    <source>
        <strain evidence="2">P4B,CCM 7963,CECT 7998,DSM 25260,IBRC-M 10614,KCTC 13821</strain>
    </source>
</reference>
<dbReference type="InterPro" id="IPR024787">
    <property type="entry name" value="EcsC"/>
</dbReference>
<dbReference type="AlphaFoldDB" id="A0A1G8N440"/>
<gene>
    <name evidence="1" type="ORF">SAMN05216352_111103</name>
</gene>
<keyword evidence="2" id="KW-1185">Reference proteome</keyword>
<sequence>MDTYEQQAYEDVQVWLRKLKKPSSMTQTFTKNIQSRMNNLVPKKFHHLMGQAVKQMVEGVLNGSEYLPKGDYKKAKTLREADEKLQELIPVFQKGAAAEGAGTGAGGIFLGAADFPLLLGFKMRFLFSAAQIYGLDVYDFRDRLYMLHLFQAAFSSPEKRCETADRLENWEEYISDKPRKISMAAEWDWTSFQQQYRDHIDLVKLLQLMPGFGAVIGAAANYRLLGQLGEAAKEGYRLKWLHSKE</sequence>
<dbReference type="STRING" id="930129.SAMN05216352_111103"/>
<dbReference type="EMBL" id="FNDU01000011">
    <property type="protein sequence ID" value="SDI75061.1"/>
    <property type="molecule type" value="Genomic_DNA"/>
</dbReference>
<dbReference type="RefSeq" id="WP_091586931.1">
    <property type="nucleotide sequence ID" value="NZ_FNDU01000011.1"/>
</dbReference>